<reference evidence="2" key="1">
    <citation type="journal article" date="2016" name="Nat. Biotechnol.">
        <title>Sequencing wild and cultivated cassava and related species reveals extensive interspecific hybridization and genetic diversity.</title>
        <authorList>
            <person name="Bredeson J.V."/>
            <person name="Lyons J.B."/>
            <person name="Prochnik S.E."/>
            <person name="Wu G.A."/>
            <person name="Ha C.M."/>
            <person name="Edsinger-Gonzales E."/>
            <person name="Grimwood J."/>
            <person name="Schmutz J."/>
            <person name="Rabbi I.Y."/>
            <person name="Egesi C."/>
            <person name="Nauluvula P."/>
            <person name="Lebot V."/>
            <person name="Ndunguru J."/>
            <person name="Mkamilo G."/>
            <person name="Bart R.S."/>
            <person name="Setter T.L."/>
            <person name="Gleadow R.M."/>
            <person name="Kulakow P."/>
            <person name="Ferguson M.E."/>
            <person name="Rounsley S."/>
            <person name="Rokhsar D.S."/>
        </authorList>
    </citation>
    <scope>NUCLEOTIDE SEQUENCE [LARGE SCALE GENOMIC DNA]</scope>
    <source>
        <strain evidence="2">cv. AM560-2</strain>
    </source>
</reference>
<gene>
    <name evidence="1" type="ORF">MANES_08G041050v8</name>
</gene>
<name>A0ACB7HA36_MANES</name>
<evidence type="ECO:0000313" key="1">
    <source>
        <dbReference type="EMBL" id="KAG8648809.1"/>
    </source>
</evidence>
<protein>
    <submittedName>
        <fullName evidence="1">Uncharacterized protein</fullName>
    </submittedName>
</protein>
<organism evidence="1 2">
    <name type="scientific">Manihot esculenta</name>
    <name type="common">Cassava</name>
    <name type="synonym">Jatropha manihot</name>
    <dbReference type="NCBI Taxonomy" id="3983"/>
    <lineage>
        <taxon>Eukaryota</taxon>
        <taxon>Viridiplantae</taxon>
        <taxon>Streptophyta</taxon>
        <taxon>Embryophyta</taxon>
        <taxon>Tracheophyta</taxon>
        <taxon>Spermatophyta</taxon>
        <taxon>Magnoliopsida</taxon>
        <taxon>eudicotyledons</taxon>
        <taxon>Gunneridae</taxon>
        <taxon>Pentapetalae</taxon>
        <taxon>rosids</taxon>
        <taxon>fabids</taxon>
        <taxon>Malpighiales</taxon>
        <taxon>Euphorbiaceae</taxon>
        <taxon>Crotonoideae</taxon>
        <taxon>Manihoteae</taxon>
        <taxon>Manihot</taxon>
    </lineage>
</organism>
<comment type="caution">
    <text evidence="1">The sequence shown here is derived from an EMBL/GenBank/DDBJ whole genome shotgun (WGS) entry which is preliminary data.</text>
</comment>
<keyword evidence="2" id="KW-1185">Reference proteome</keyword>
<accession>A0ACB7HA36</accession>
<sequence>MQQQCIRKLRTVYRNGIWQGANLLALLHLIAEFLSRWTAPAMTTIKCNVDAIYNAGSRIAAAGMVIRNHEGQFVAGRHVPMGVVQSVFVRHYLGRRIKQEIWI</sequence>
<dbReference type="Proteomes" id="UP000091857">
    <property type="component" value="Chromosome 8"/>
</dbReference>
<evidence type="ECO:0000313" key="2">
    <source>
        <dbReference type="Proteomes" id="UP000091857"/>
    </source>
</evidence>
<dbReference type="EMBL" id="CM004394">
    <property type="protein sequence ID" value="KAG8648809.1"/>
    <property type="molecule type" value="Genomic_DNA"/>
</dbReference>
<proteinExistence type="predicted"/>